<keyword evidence="7" id="KW-1185">Reference proteome</keyword>
<protein>
    <submittedName>
        <fullName evidence="6">Response regulator transcription factor</fullName>
    </submittedName>
</protein>
<dbReference type="InterPro" id="IPR000792">
    <property type="entry name" value="Tscrpt_reg_LuxR_C"/>
</dbReference>
<dbReference type="RefSeq" id="WP_317700417.1">
    <property type="nucleotide sequence ID" value="NZ_CP136921.1"/>
</dbReference>
<evidence type="ECO:0000256" key="3">
    <source>
        <dbReference type="PROSITE-ProRule" id="PRU00169"/>
    </source>
</evidence>
<organism evidence="6 7">
    <name type="scientific">Diaphorobacter limosus</name>
    <dbReference type="NCBI Taxonomy" id="3036128"/>
    <lineage>
        <taxon>Bacteria</taxon>
        <taxon>Pseudomonadati</taxon>
        <taxon>Pseudomonadota</taxon>
        <taxon>Betaproteobacteria</taxon>
        <taxon>Burkholderiales</taxon>
        <taxon>Comamonadaceae</taxon>
        <taxon>Diaphorobacter</taxon>
    </lineage>
</organism>
<dbReference type="InterPro" id="IPR016032">
    <property type="entry name" value="Sig_transdc_resp-reg_C-effctor"/>
</dbReference>
<dbReference type="CDD" id="cd17535">
    <property type="entry name" value="REC_NarL-like"/>
    <property type="match status" value="1"/>
</dbReference>
<name>A0ABZ0IZC6_9BURK</name>
<dbReference type="Pfam" id="PF00072">
    <property type="entry name" value="Response_reg"/>
    <property type="match status" value="1"/>
</dbReference>
<dbReference type="EMBL" id="CP136921">
    <property type="protein sequence ID" value="WOO30923.1"/>
    <property type="molecule type" value="Genomic_DNA"/>
</dbReference>
<proteinExistence type="predicted"/>
<dbReference type="SMART" id="SM00448">
    <property type="entry name" value="REC"/>
    <property type="match status" value="1"/>
</dbReference>
<evidence type="ECO:0000259" key="4">
    <source>
        <dbReference type="PROSITE" id="PS50043"/>
    </source>
</evidence>
<evidence type="ECO:0000256" key="1">
    <source>
        <dbReference type="ARBA" id="ARBA00022553"/>
    </source>
</evidence>
<keyword evidence="2" id="KW-0238">DNA-binding</keyword>
<feature type="domain" description="HTH luxR-type" evidence="4">
    <location>
        <begin position="142"/>
        <end position="207"/>
    </location>
</feature>
<dbReference type="SUPFAM" id="SSF52172">
    <property type="entry name" value="CheY-like"/>
    <property type="match status" value="1"/>
</dbReference>
<dbReference type="PROSITE" id="PS50110">
    <property type="entry name" value="RESPONSE_REGULATORY"/>
    <property type="match status" value="1"/>
</dbReference>
<feature type="modified residue" description="4-aspartylphosphate" evidence="3">
    <location>
        <position position="54"/>
    </location>
</feature>
<evidence type="ECO:0000313" key="7">
    <source>
        <dbReference type="Proteomes" id="UP001303211"/>
    </source>
</evidence>
<reference evidence="6 7" key="1">
    <citation type="submission" date="2023-03" db="EMBL/GenBank/DDBJ databases">
        <title>Diaphorobacter basophil sp. nov., isolated from a sewage-treatment plant.</title>
        <authorList>
            <person name="Yang K."/>
        </authorList>
    </citation>
    <scope>NUCLEOTIDE SEQUENCE [LARGE SCALE GENOMIC DNA]</scope>
    <source>
        <strain evidence="6 7">Y-1</strain>
    </source>
</reference>
<evidence type="ECO:0000256" key="2">
    <source>
        <dbReference type="ARBA" id="ARBA00023125"/>
    </source>
</evidence>
<feature type="domain" description="Response regulatory" evidence="5">
    <location>
        <begin position="2"/>
        <end position="119"/>
    </location>
</feature>
<dbReference type="PRINTS" id="PR00038">
    <property type="entry name" value="HTHLUXR"/>
</dbReference>
<dbReference type="CDD" id="cd06170">
    <property type="entry name" value="LuxR_C_like"/>
    <property type="match status" value="1"/>
</dbReference>
<accession>A0ABZ0IZC6</accession>
<dbReference type="InterPro" id="IPR051015">
    <property type="entry name" value="EvgA-like"/>
</dbReference>
<dbReference type="Pfam" id="PF00196">
    <property type="entry name" value="GerE"/>
    <property type="match status" value="1"/>
</dbReference>
<sequence>MNFLVVDDHPLVREALASLLLELRPGSRVQQAASGAEAITALGCGQAVDLVLLDLRLPDGSGLDLLRRIGAASIGTAVVMLSGDLDRQTVQEALAAGAVGYVPKTEPREIIAGALGLVLAGGVYVPPVALQTAARTFDTRAATPEALGLTGRQLEVLALLMQGKNNKLICRALGLAEPTVKNHVSAILRALGVDSRTEAVLAVTRLGWALPQPR</sequence>
<dbReference type="SUPFAM" id="SSF46894">
    <property type="entry name" value="C-terminal effector domain of the bipartite response regulators"/>
    <property type="match status" value="1"/>
</dbReference>
<dbReference type="SMART" id="SM00421">
    <property type="entry name" value="HTH_LUXR"/>
    <property type="match status" value="1"/>
</dbReference>
<dbReference type="PROSITE" id="PS50043">
    <property type="entry name" value="HTH_LUXR_2"/>
    <property type="match status" value="1"/>
</dbReference>
<dbReference type="InterPro" id="IPR001789">
    <property type="entry name" value="Sig_transdc_resp-reg_receiver"/>
</dbReference>
<dbReference type="Proteomes" id="UP001303211">
    <property type="component" value="Chromosome"/>
</dbReference>
<dbReference type="InterPro" id="IPR011006">
    <property type="entry name" value="CheY-like_superfamily"/>
</dbReference>
<dbReference type="PANTHER" id="PTHR45566">
    <property type="entry name" value="HTH-TYPE TRANSCRIPTIONAL REGULATOR YHJB-RELATED"/>
    <property type="match status" value="1"/>
</dbReference>
<dbReference type="PANTHER" id="PTHR45566:SF1">
    <property type="entry name" value="HTH-TYPE TRANSCRIPTIONAL REGULATOR YHJB-RELATED"/>
    <property type="match status" value="1"/>
</dbReference>
<evidence type="ECO:0000313" key="6">
    <source>
        <dbReference type="EMBL" id="WOO30923.1"/>
    </source>
</evidence>
<dbReference type="Gene3D" id="3.40.50.2300">
    <property type="match status" value="1"/>
</dbReference>
<gene>
    <name evidence="6" type="ORF">P4826_10830</name>
</gene>
<dbReference type="InterPro" id="IPR058245">
    <property type="entry name" value="NreC/VraR/RcsB-like_REC"/>
</dbReference>
<evidence type="ECO:0000259" key="5">
    <source>
        <dbReference type="PROSITE" id="PS50110"/>
    </source>
</evidence>
<keyword evidence="1 3" id="KW-0597">Phosphoprotein</keyword>